<proteinExistence type="predicted"/>
<organism evidence="2 3">
    <name type="scientific">Stackebrandtia nassauensis (strain DSM 44728 / CIP 108903 / NRRL B-16338 / NBRC 102104 / LLR-40K-21)</name>
    <dbReference type="NCBI Taxonomy" id="446470"/>
    <lineage>
        <taxon>Bacteria</taxon>
        <taxon>Bacillati</taxon>
        <taxon>Actinomycetota</taxon>
        <taxon>Actinomycetes</taxon>
        <taxon>Glycomycetales</taxon>
        <taxon>Glycomycetaceae</taxon>
        <taxon>Stackebrandtia</taxon>
    </lineage>
</organism>
<dbReference type="Proteomes" id="UP000000844">
    <property type="component" value="Chromosome"/>
</dbReference>
<gene>
    <name evidence="2" type="ordered locus">Snas_0789</name>
</gene>
<accession>D3Q7Z6</accession>
<name>D3Q7Z6_STANL</name>
<evidence type="ECO:0000313" key="3">
    <source>
        <dbReference type="Proteomes" id="UP000000844"/>
    </source>
</evidence>
<dbReference type="AlphaFoldDB" id="D3Q7Z6"/>
<reference evidence="2 3" key="1">
    <citation type="journal article" date="2009" name="Stand. Genomic Sci.">
        <title>Complete genome sequence of Stackebrandtia nassauensis type strain (LLR-40K-21).</title>
        <authorList>
            <person name="Munk C."/>
            <person name="Lapidus A."/>
            <person name="Copeland A."/>
            <person name="Jando M."/>
            <person name="Mayilraj S."/>
            <person name="Glavina Del Rio T."/>
            <person name="Nolan M."/>
            <person name="Chen F."/>
            <person name="Lucas S."/>
            <person name="Tice H."/>
            <person name="Cheng J.F."/>
            <person name="Han C."/>
            <person name="Detter J.C."/>
            <person name="Bruce D."/>
            <person name="Goodwin L."/>
            <person name="Chain P."/>
            <person name="Pitluck S."/>
            <person name="Goker M."/>
            <person name="Ovchinikova G."/>
            <person name="Pati A."/>
            <person name="Ivanova N."/>
            <person name="Mavromatis K."/>
            <person name="Chen A."/>
            <person name="Palaniappan K."/>
            <person name="Land M."/>
            <person name="Hauser L."/>
            <person name="Chang Y.J."/>
            <person name="Jeffries C.D."/>
            <person name="Bristow J."/>
            <person name="Eisen J.A."/>
            <person name="Markowitz V."/>
            <person name="Hugenholtz P."/>
            <person name="Kyrpides N.C."/>
            <person name="Klenk H.P."/>
        </authorList>
    </citation>
    <scope>NUCLEOTIDE SEQUENCE [LARGE SCALE GENOMIC DNA]</scope>
    <source>
        <strain evidence="3">DSM 44728 / CIP 108903 / NRRL B-16338 / NBRC 102104 / LLR-40K-21</strain>
    </source>
</reference>
<dbReference type="KEGG" id="sna:Snas_0789"/>
<dbReference type="OrthoDB" id="5081712at2"/>
<dbReference type="EMBL" id="CP001778">
    <property type="protein sequence ID" value="ADD40501.1"/>
    <property type="molecule type" value="Genomic_DNA"/>
</dbReference>
<evidence type="ECO:0000256" key="1">
    <source>
        <dbReference type="SAM" id="SignalP"/>
    </source>
</evidence>
<keyword evidence="3" id="KW-1185">Reference proteome</keyword>
<protein>
    <submittedName>
        <fullName evidence="2">Uncharacterized protein</fullName>
    </submittedName>
</protein>
<keyword evidence="1" id="KW-0732">Signal</keyword>
<evidence type="ECO:0000313" key="2">
    <source>
        <dbReference type="EMBL" id="ADD40501.1"/>
    </source>
</evidence>
<dbReference type="STRING" id="446470.Snas_0789"/>
<dbReference type="HOGENOM" id="CLU_1936842_0_0_11"/>
<sequence length="130" mass="13939">MKTFRNKALLGVAVVAAIAAGTIGFTANADSVEAKATPIHTKDGHGSITFYKSTDNFVVKDHKKDGRGVRAIYTIGGQGSDYMYNTKGANTSAKYNRNFQEGTKLKIQICLTKNGTPIGSTCSDWKSRTA</sequence>
<feature type="signal peptide" evidence="1">
    <location>
        <begin position="1"/>
        <end position="29"/>
    </location>
</feature>
<feature type="chain" id="PRO_5003049638" evidence="1">
    <location>
        <begin position="30"/>
        <end position="130"/>
    </location>
</feature>
<dbReference type="RefSeq" id="WP_013016072.1">
    <property type="nucleotide sequence ID" value="NC_013947.1"/>
</dbReference>